<protein>
    <submittedName>
        <fullName evidence="2">Uncharacterized protein</fullName>
    </submittedName>
</protein>
<name>A0A2P1QUD3_9LEPT</name>
<feature type="transmembrane region" description="Helical" evidence="1">
    <location>
        <begin position="57"/>
        <end position="77"/>
    </location>
</feature>
<dbReference type="AlphaFoldDB" id="A0A2P1QUD3"/>
<gene>
    <name evidence="2" type="ORF">XB16_2197</name>
</gene>
<organism evidence="2 3">
    <name type="scientific">Leptospira santarosai</name>
    <dbReference type="NCBI Taxonomy" id="28183"/>
    <lineage>
        <taxon>Bacteria</taxon>
        <taxon>Pseudomonadati</taxon>
        <taxon>Spirochaetota</taxon>
        <taxon>Spirochaetia</taxon>
        <taxon>Leptospirales</taxon>
        <taxon>Leptospiraceae</taxon>
        <taxon>Leptospira</taxon>
    </lineage>
</organism>
<reference evidence="2 3" key="1">
    <citation type="journal article" date="2015" name="Genome Announc.">
        <title>Draft Genome Sequences of Leptospira santarosai Strains U160, U164, and U233, Isolated from Asymptomatic Cattle.</title>
        <authorList>
            <person name="Kremer F.S."/>
            <person name="Eslabao M.R."/>
            <person name="Provisor M."/>
            <person name="Woloski R.D."/>
            <person name="Ramires O.V."/>
            <person name="Moreno L.Z."/>
            <person name="Moreno A.M."/>
            <person name="Hamond C."/>
            <person name="Lilenbaum W."/>
            <person name="Dellagostin O.A."/>
        </authorList>
    </citation>
    <scope>NUCLEOTIDE SEQUENCE [LARGE SCALE GENOMIC DNA]</scope>
    <source>
        <strain evidence="2 3">U160</strain>
    </source>
</reference>
<feature type="transmembrane region" description="Helical" evidence="1">
    <location>
        <begin position="35"/>
        <end position="51"/>
    </location>
</feature>
<evidence type="ECO:0000313" key="2">
    <source>
        <dbReference type="EMBL" id="AVQ12523.1"/>
    </source>
</evidence>
<keyword evidence="1" id="KW-0472">Membrane</keyword>
<feature type="transmembrane region" description="Helical" evidence="1">
    <location>
        <begin position="120"/>
        <end position="140"/>
    </location>
</feature>
<accession>A0A2P1QUD3</accession>
<sequence>MPTKKKNKISEEAIQAHLTLLQSIIQRMATNSSSSKAWCIAIVSAMLVIVGEKSQTNYLFITYIPTLLFFSLDSYYLSLERSFRNSYNEFIDKLHERKIKPSDLYVIAPKGNFFNELCKSLISFSIWPFYGTLLGMAFFAKYLL</sequence>
<dbReference type="Proteomes" id="UP000033961">
    <property type="component" value="Chromosome I"/>
</dbReference>
<keyword evidence="1" id="KW-0812">Transmembrane</keyword>
<proteinExistence type="predicted"/>
<evidence type="ECO:0000256" key="1">
    <source>
        <dbReference type="SAM" id="Phobius"/>
    </source>
</evidence>
<dbReference type="EMBL" id="CP027843">
    <property type="protein sequence ID" value="AVQ12523.1"/>
    <property type="molecule type" value="Genomic_DNA"/>
</dbReference>
<evidence type="ECO:0000313" key="3">
    <source>
        <dbReference type="Proteomes" id="UP000033961"/>
    </source>
</evidence>
<keyword evidence="1" id="KW-1133">Transmembrane helix</keyword>